<feature type="region of interest" description="Disordered" evidence="1">
    <location>
        <begin position="58"/>
        <end position="81"/>
    </location>
</feature>
<evidence type="ECO:0000313" key="4">
    <source>
        <dbReference type="Proteomes" id="UP000190750"/>
    </source>
</evidence>
<sequence>MYLLGLGLILLVLKYIEWGPVALWSWWLVLAPFALAVIWWAWADASGYTKKKAMERDDKRRDERRARTKEALDATYQKRRR</sequence>
<dbReference type="STRING" id="28066.RF819_16265"/>
<name>A0A1T1AYL3_RHOFE</name>
<dbReference type="NCBIfam" id="TIGR04438">
    <property type="entry name" value="small_Trp_rich"/>
    <property type="match status" value="1"/>
</dbReference>
<dbReference type="OrthoDB" id="8689816at2"/>
<evidence type="ECO:0008006" key="5">
    <source>
        <dbReference type="Google" id="ProtNLM"/>
    </source>
</evidence>
<dbReference type="RefSeq" id="WP_078366997.1">
    <property type="nucleotide sequence ID" value="NZ_MTJN01000002.1"/>
</dbReference>
<evidence type="ECO:0000256" key="1">
    <source>
        <dbReference type="SAM" id="MobiDB-lite"/>
    </source>
</evidence>
<keyword evidence="2" id="KW-0472">Membrane</keyword>
<evidence type="ECO:0000256" key="2">
    <source>
        <dbReference type="SAM" id="Phobius"/>
    </source>
</evidence>
<proteinExistence type="predicted"/>
<dbReference type="Proteomes" id="UP000190750">
    <property type="component" value="Unassembled WGS sequence"/>
</dbReference>
<dbReference type="InterPro" id="IPR031044">
    <property type="entry name" value="Small_Trp_rich"/>
</dbReference>
<feature type="transmembrane region" description="Helical" evidence="2">
    <location>
        <begin position="24"/>
        <end position="42"/>
    </location>
</feature>
<gene>
    <name evidence="3" type="ORF">RF819_16265</name>
</gene>
<keyword evidence="2" id="KW-0812">Transmembrane</keyword>
<feature type="compositionally biased region" description="Basic and acidic residues" evidence="1">
    <location>
        <begin position="58"/>
        <end position="72"/>
    </location>
</feature>
<dbReference type="AlphaFoldDB" id="A0A1T1AYL3"/>
<comment type="caution">
    <text evidence="3">The sequence shown here is derived from an EMBL/GenBank/DDBJ whole genome shotgun (WGS) entry which is preliminary data.</text>
</comment>
<keyword evidence="2" id="KW-1133">Transmembrane helix</keyword>
<evidence type="ECO:0000313" key="3">
    <source>
        <dbReference type="EMBL" id="OOV09204.1"/>
    </source>
</evidence>
<organism evidence="3 4">
    <name type="scientific">Rhodoferax fermentans</name>
    <dbReference type="NCBI Taxonomy" id="28066"/>
    <lineage>
        <taxon>Bacteria</taxon>
        <taxon>Pseudomonadati</taxon>
        <taxon>Pseudomonadota</taxon>
        <taxon>Betaproteobacteria</taxon>
        <taxon>Burkholderiales</taxon>
        <taxon>Comamonadaceae</taxon>
        <taxon>Rhodoferax</taxon>
    </lineage>
</organism>
<reference evidence="3 4" key="1">
    <citation type="submission" date="2017-01" db="EMBL/GenBank/DDBJ databases">
        <title>Genome sequencing of Rhodoferax fermentans JCM 7819.</title>
        <authorList>
            <person name="Kim Y.J."/>
            <person name="Farh M.E.-A."/>
            <person name="Yang D.-C."/>
        </authorList>
    </citation>
    <scope>NUCLEOTIDE SEQUENCE [LARGE SCALE GENOMIC DNA]</scope>
    <source>
        <strain evidence="3 4">JCM 7819</strain>
    </source>
</reference>
<dbReference type="EMBL" id="MTJN01000002">
    <property type="protein sequence ID" value="OOV09204.1"/>
    <property type="molecule type" value="Genomic_DNA"/>
</dbReference>
<keyword evidence="4" id="KW-1185">Reference proteome</keyword>
<protein>
    <recommendedName>
        <fullName evidence="5">TIGR04438 family Trp-rich protein</fullName>
    </recommendedName>
</protein>
<accession>A0A1T1AYL3</accession>